<dbReference type="Proteomes" id="UP001240236">
    <property type="component" value="Unassembled WGS sequence"/>
</dbReference>
<dbReference type="SUPFAM" id="SSF52540">
    <property type="entry name" value="P-loop containing nucleoside triphosphate hydrolases"/>
    <property type="match status" value="1"/>
</dbReference>
<dbReference type="RefSeq" id="WP_307237937.1">
    <property type="nucleotide sequence ID" value="NZ_JAUSUZ010000001.1"/>
</dbReference>
<evidence type="ECO:0000256" key="1">
    <source>
        <dbReference type="ARBA" id="ARBA00004167"/>
    </source>
</evidence>
<dbReference type="Pfam" id="PF13191">
    <property type="entry name" value="AAA_16"/>
    <property type="match status" value="1"/>
</dbReference>
<dbReference type="Gene3D" id="3.30.70.270">
    <property type="match status" value="1"/>
</dbReference>
<evidence type="ECO:0000313" key="4">
    <source>
        <dbReference type="EMBL" id="MDQ0365403.1"/>
    </source>
</evidence>
<dbReference type="GO" id="GO:0004672">
    <property type="term" value="F:protein kinase activity"/>
    <property type="evidence" value="ECO:0007669"/>
    <property type="project" value="InterPro"/>
</dbReference>
<dbReference type="NCBIfam" id="TIGR00254">
    <property type="entry name" value="GGDEF"/>
    <property type="match status" value="1"/>
</dbReference>
<dbReference type="GO" id="GO:0016020">
    <property type="term" value="C:membrane"/>
    <property type="evidence" value="ECO:0007669"/>
    <property type="project" value="UniProtKB-SubCell"/>
</dbReference>
<feature type="domain" description="GGDEF" evidence="3">
    <location>
        <begin position="1467"/>
        <end position="1601"/>
    </location>
</feature>
<dbReference type="PROSITE" id="PS50011">
    <property type="entry name" value="PROTEIN_KINASE_DOM"/>
    <property type="match status" value="1"/>
</dbReference>
<dbReference type="CDD" id="cd01949">
    <property type="entry name" value="GGDEF"/>
    <property type="match status" value="1"/>
</dbReference>
<dbReference type="InterPro" id="IPR000160">
    <property type="entry name" value="GGDEF_dom"/>
</dbReference>
<dbReference type="SMART" id="SM00220">
    <property type="entry name" value="S_TKc"/>
    <property type="match status" value="1"/>
</dbReference>
<reference evidence="4 5" key="1">
    <citation type="submission" date="2023-07" db="EMBL/GenBank/DDBJ databases">
        <title>Sequencing the genomes of 1000 actinobacteria strains.</title>
        <authorList>
            <person name="Klenk H.-P."/>
        </authorList>
    </citation>
    <scope>NUCLEOTIDE SEQUENCE [LARGE SCALE GENOMIC DNA]</scope>
    <source>
        <strain evidence="4 5">DSM 44709</strain>
    </source>
</reference>
<feature type="domain" description="Protein kinase" evidence="2">
    <location>
        <begin position="1"/>
        <end position="249"/>
    </location>
</feature>
<dbReference type="PANTHER" id="PTHR43642:SF1">
    <property type="entry name" value="HYBRID SIGNAL TRANSDUCTION HISTIDINE KINASE G"/>
    <property type="match status" value="1"/>
</dbReference>
<comment type="subcellular location">
    <subcellularLocation>
        <location evidence="1">Membrane</location>
        <topology evidence="1">Single-pass membrane protein</topology>
    </subcellularLocation>
</comment>
<dbReference type="InterPro" id="IPR011009">
    <property type="entry name" value="Kinase-like_dom_sf"/>
</dbReference>
<dbReference type="SMART" id="SM00065">
    <property type="entry name" value="GAF"/>
    <property type="match status" value="1"/>
</dbReference>
<dbReference type="Gene3D" id="1.10.510.10">
    <property type="entry name" value="Transferase(Phosphotransferase) domain 1"/>
    <property type="match status" value="1"/>
</dbReference>
<gene>
    <name evidence="4" type="ORF">J2S42_002072</name>
</gene>
<dbReference type="EMBL" id="JAUSUZ010000001">
    <property type="protein sequence ID" value="MDQ0365403.1"/>
    <property type="molecule type" value="Genomic_DNA"/>
</dbReference>
<dbReference type="InterPro" id="IPR043128">
    <property type="entry name" value="Rev_trsase/Diguanyl_cyclase"/>
</dbReference>
<dbReference type="InterPro" id="IPR053159">
    <property type="entry name" value="Hybrid_Histidine_Kinase"/>
</dbReference>
<evidence type="ECO:0000259" key="2">
    <source>
        <dbReference type="PROSITE" id="PS50011"/>
    </source>
</evidence>
<keyword evidence="5" id="KW-1185">Reference proteome</keyword>
<accession>A0AAE4AYV6</accession>
<proteinExistence type="predicted"/>
<dbReference type="GO" id="GO:0005524">
    <property type="term" value="F:ATP binding"/>
    <property type="evidence" value="ECO:0007669"/>
    <property type="project" value="InterPro"/>
</dbReference>
<dbReference type="Pfam" id="PF00990">
    <property type="entry name" value="GGDEF"/>
    <property type="match status" value="1"/>
</dbReference>
<dbReference type="Pfam" id="PF00069">
    <property type="entry name" value="Pkinase"/>
    <property type="match status" value="1"/>
</dbReference>
<dbReference type="InterPro" id="IPR041664">
    <property type="entry name" value="AAA_16"/>
</dbReference>
<dbReference type="PROSITE" id="PS50887">
    <property type="entry name" value="GGDEF"/>
    <property type="match status" value="1"/>
</dbReference>
<sequence length="1601" mass="170357">MSDGVVYDSVRTSIVRETGEPGVLIKTSRGAHAARRIAHERAVLARLAGLPGVQQAAAVDGREDRLALVAYDAPTLADSVAHRPMDAQELLHFAVELAEAVAAVHARGVVHKDINPANILAAGEPRRPILIDFGLATTVAEGRPEFTHHSEIEGTLPYLAPEQTGRTGWPVDQRADLYALGATLYELASGTPPFGRDGDPLDLIRQHLAAVPARLTGASAQFAAIVARLLEKEPGRRYQSAEGLLHDLRRLAAEPDAQFPCGAHDFPARLVPPARLVGRDEELETLRRTFRDAVAGRTRCLLVGGSAGVGKSSLIDQLRPTVTGAGGWFVSATFDALRRGADASPVRLAVATIARLLLAEPEEELIEARWRLRDALGIEAALLAEIVPDFRTVLGIPAGDGPGRPPPAGTSADPVDPRTATARLARVGLKLLQVVARPDRPVVLVLDDVQWAGPAALSLIDEVAGADDVTGLLLVGTYRDAELDAAHPLTALLDRWAGMPDPPVRMALTNLGDADVGDLLAELLRLPAEDAAGLAAAVAARTGGNPFDTVVLVNALRREGVLTPGPDGWRWDPDALRRHIGDGDVIGLLAARIAALPADAAELVADLACLGGHLSGAVLAALCDGTPETVLGPALTDGLLVAEGVDGVRFRHDRVRQAAYTAREPAERAARHLRLARRLAERPRCGGLAAEQYRLAAAEVTDPAERRRAVGLLVAAAAEARLVSNFAATENLLSAAAALMPAGDDELRLAVDVERHAALVGLARLDEADVAYRAVAAAAAPLRLAPAATLQAGSLLMRGRAEEGCALGLGVLAALGHPVPDGESMAAAVHEAVDLVSAWASTPDGLPENTDPGAAAAGMLINQLLLCAYMGRPAVVPWLVSEAVRLRVRGGPCRELIGPAAHVMFLTVLTRDDYRTGYLAALEVLAESEIRGYEPATSQARYLCAMSALPWFEPLEEVLRQLRRAREGLLRAGDQASACITYWVSVPVLMDCGATLDDLSAEIDQGLALAARTGNDLIGGGLACWRRMVRTLRGTATAGFARDDYLARVRDVPIAAAHLIFTEALAAVILGDDDAVDRATSAGDAMHVGVATPLSLTGCFLRCLALTTRLRRPGTRYDAGLLDELDRHRFWLAARAAQGPANIAHLHLCVEAERAAVDGDFDSAIRLYDEALQLAGTRRPWHRALIAERAGRYHLAEGLRFAGERLIKDAFHWYAEWGATGTCTRLTAEFPFLRRAARTVTGGSATITSDAVDLLAVLRASQALSSTTRVGKLQEQVAEVLAALTGATGVRLVLRDVETGGWFVLDADEDVIPLADAAGRLPLTAIRYAERTGVPLLIGDTADDDRFRGDVYLRSLPGCSLLIVPILSRGEPRGLLVLESRHGRDAFAVTGIDAVQLIAGQLSVSLDNALLYASLERKVAERTEALRAANEQLELLAVTDPLTGLANRRRLAEVLEESWRRAVRPGLSLAVALIDIDRFKLYNDYYGHPAGDECLRSVARTLVRAVRDTDTVARFGGEEFAAVLPGADLETAVAVAERMRAAVEALRHRHELSDHDVVTVSIGVAAVVPDRIGRHDSLVKLADESLYAAKAAGRNQVVAHE</sequence>
<dbReference type="InterPro" id="IPR029787">
    <property type="entry name" value="Nucleotide_cyclase"/>
</dbReference>
<dbReference type="FunFam" id="3.30.70.270:FF:000001">
    <property type="entry name" value="Diguanylate cyclase domain protein"/>
    <property type="match status" value="1"/>
</dbReference>
<dbReference type="SUPFAM" id="SSF55781">
    <property type="entry name" value="GAF domain-like"/>
    <property type="match status" value="1"/>
</dbReference>
<dbReference type="InterPro" id="IPR000719">
    <property type="entry name" value="Prot_kinase_dom"/>
</dbReference>
<evidence type="ECO:0000313" key="5">
    <source>
        <dbReference type="Proteomes" id="UP001240236"/>
    </source>
</evidence>
<dbReference type="SUPFAM" id="SSF56112">
    <property type="entry name" value="Protein kinase-like (PK-like)"/>
    <property type="match status" value="1"/>
</dbReference>
<dbReference type="Gene3D" id="3.30.450.40">
    <property type="match status" value="1"/>
</dbReference>
<dbReference type="PANTHER" id="PTHR43642">
    <property type="entry name" value="HYBRID SIGNAL TRANSDUCTION HISTIDINE KINASE G"/>
    <property type="match status" value="1"/>
</dbReference>
<name>A0AAE4AYV6_9ACTN</name>
<dbReference type="SMART" id="SM00267">
    <property type="entry name" value="GGDEF"/>
    <property type="match status" value="1"/>
</dbReference>
<dbReference type="InterPro" id="IPR027417">
    <property type="entry name" value="P-loop_NTPase"/>
</dbReference>
<organism evidence="4 5">
    <name type="scientific">Catenuloplanes indicus</name>
    <dbReference type="NCBI Taxonomy" id="137267"/>
    <lineage>
        <taxon>Bacteria</taxon>
        <taxon>Bacillati</taxon>
        <taxon>Actinomycetota</taxon>
        <taxon>Actinomycetes</taxon>
        <taxon>Micromonosporales</taxon>
        <taxon>Micromonosporaceae</taxon>
        <taxon>Catenuloplanes</taxon>
    </lineage>
</organism>
<protein>
    <submittedName>
        <fullName evidence="4">Diguanylate cyclase (GGDEF)-like protein</fullName>
    </submittedName>
</protein>
<comment type="caution">
    <text evidence="4">The sequence shown here is derived from an EMBL/GenBank/DDBJ whole genome shotgun (WGS) entry which is preliminary data.</text>
</comment>
<dbReference type="InterPro" id="IPR029016">
    <property type="entry name" value="GAF-like_dom_sf"/>
</dbReference>
<dbReference type="SUPFAM" id="SSF55073">
    <property type="entry name" value="Nucleotide cyclase"/>
    <property type="match status" value="1"/>
</dbReference>
<evidence type="ECO:0000259" key="3">
    <source>
        <dbReference type="PROSITE" id="PS50887"/>
    </source>
</evidence>
<dbReference type="InterPro" id="IPR003018">
    <property type="entry name" value="GAF"/>
</dbReference>
<dbReference type="Pfam" id="PF01590">
    <property type="entry name" value="GAF"/>
    <property type="match status" value="1"/>
</dbReference>